<feature type="region of interest" description="Disordered" evidence="6">
    <location>
        <begin position="1"/>
        <end position="22"/>
    </location>
</feature>
<dbReference type="Proteomes" id="UP000323522">
    <property type="component" value="Chromosome"/>
</dbReference>
<dbReference type="PROSITE" id="PS51387">
    <property type="entry name" value="FAD_PCMH"/>
    <property type="match status" value="1"/>
</dbReference>
<dbReference type="InterPro" id="IPR051914">
    <property type="entry name" value="FAD-linked_OxidoTrans_Type4"/>
</dbReference>
<keyword evidence="4" id="KW-0274">FAD</keyword>
<evidence type="ECO:0000256" key="6">
    <source>
        <dbReference type="SAM" id="MobiDB-lite"/>
    </source>
</evidence>
<dbReference type="PANTHER" id="PTHR42934">
    <property type="entry name" value="GLYCOLATE OXIDASE SUBUNIT GLCD"/>
    <property type="match status" value="1"/>
</dbReference>
<dbReference type="GO" id="GO:0003973">
    <property type="term" value="F:(S)-2-hydroxy-acid oxidase activity"/>
    <property type="evidence" value="ECO:0007669"/>
    <property type="project" value="UniProtKB-EC"/>
</dbReference>
<dbReference type="Gene3D" id="3.30.465.10">
    <property type="match status" value="1"/>
</dbReference>
<feature type="compositionally biased region" description="Basic and acidic residues" evidence="6">
    <location>
        <begin position="7"/>
        <end position="21"/>
    </location>
</feature>
<dbReference type="Pfam" id="PF01565">
    <property type="entry name" value="FAD_binding_4"/>
    <property type="match status" value="1"/>
</dbReference>
<dbReference type="SUPFAM" id="SSF56176">
    <property type="entry name" value="FAD-binding/transporter-associated domain-like"/>
    <property type="match status" value="1"/>
</dbReference>
<dbReference type="Gene3D" id="3.30.70.2740">
    <property type="match status" value="1"/>
</dbReference>
<dbReference type="InterPro" id="IPR016166">
    <property type="entry name" value="FAD-bd_PCMH"/>
</dbReference>
<dbReference type="EMBL" id="CP035708">
    <property type="protein sequence ID" value="QEM99984.1"/>
    <property type="molecule type" value="Genomic_DNA"/>
</dbReference>
<dbReference type="Gene3D" id="3.30.43.10">
    <property type="entry name" value="Uridine Diphospho-n-acetylenolpyruvylglucosamine Reductase, domain 2"/>
    <property type="match status" value="1"/>
</dbReference>
<accession>A0A5C1PWE7</accession>
<keyword evidence="5 8" id="KW-0560">Oxidoreductase</keyword>
<evidence type="ECO:0000313" key="11">
    <source>
        <dbReference type="Proteomes" id="UP001549111"/>
    </source>
</evidence>
<dbReference type="InterPro" id="IPR036318">
    <property type="entry name" value="FAD-bd_PCMH-like_sf"/>
</dbReference>
<name>A0A5C1PWE7_9BURK</name>
<dbReference type="InterPro" id="IPR016171">
    <property type="entry name" value="Vanillyl_alc_oxidase_C-sub2"/>
</dbReference>
<comment type="similarity">
    <text evidence="2">Belongs to the FAD-binding oxidoreductase/transferase type 4 family.</text>
</comment>
<evidence type="ECO:0000256" key="4">
    <source>
        <dbReference type="ARBA" id="ARBA00022827"/>
    </source>
</evidence>
<dbReference type="OrthoDB" id="8522822at2"/>
<dbReference type="InterPro" id="IPR016169">
    <property type="entry name" value="FAD-bd_PCMH_sub2"/>
</dbReference>
<comment type="cofactor">
    <cofactor evidence="1">
        <name>FAD</name>
        <dbReference type="ChEBI" id="CHEBI:57692"/>
    </cofactor>
</comment>
<dbReference type="Pfam" id="PF02913">
    <property type="entry name" value="FAD-oxidase_C"/>
    <property type="match status" value="1"/>
</dbReference>
<organism evidence="9 10">
    <name type="scientific">Sphaerotilus sulfidivorans</name>
    <dbReference type="NCBI Taxonomy" id="639200"/>
    <lineage>
        <taxon>Bacteria</taxon>
        <taxon>Pseudomonadati</taxon>
        <taxon>Pseudomonadota</taxon>
        <taxon>Betaproteobacteria</taxon>
        <taxon>Burkholderiales</taxon>
        <taxon>Sphaerotilaceae</taxon>
        <taxon>Sphaerotilus</taxon>
    </lineage>
</organism>
<dbReference type="InterPro" id="IPR016167">
    <property type="entry name" value="FAD-bd_PCMH_sub1"/>
</dbReference>
<dbReference type="EC" id="1.1.3.15" evidence="8"/>
<evidence type="ECO:0000313" key="10">
    <source>
        <dbReference type="Proteomes" id="UP000323522"/>
    </source>
</evidence>
<dbReference type="PANTHER" id="PTHR42934:SF1">
    <property type="entry name" value="GLYCOLATE OXIDASE SUBUNIT GLCD"/>
    <property type="match status" value="1"/>
</dbReference>
<dbReference type="Gene3D" id="1.10.45.10">
    <property type="entry name" value="Vanillyl-alcohol Oxidase, Chain A, domain 4"/>
    <property type="match status" value="1"/>
</dbReference>
<keyword evidence="11" id="KW-1185">Reference proteome</keyword>
<dbReference type="SUPFAM" id="SSF55103">
    <property type="entry name" value="FAD-linked oxidases, C-terminal domain"/>
    <property type="match status" value="1"/>
</dbReference>
<dbReference type="EMBL" id="JBEPLS010000010">
    <property type="protein sequence ID" value="MET3604869.1"/>
    <property type="molecule type" value="Genomic_DNA"/>
</dbReference>
<keyword evidence="3" id="KW-0285">Flavoprotein</keyword>
<evidence type="ECO:0000259" key="7">
    <source>
        <dbReference type="PROSITE" id="PS51387"/>
    </source>
</evidence>
<gene>
    <name evidence="8" type="ORF">ABIC99_002693</name>
    <name evidence="9" type="ORF">EWH46_03785</name>
</gene>
<dbReference type="FunFam" id="3.30.70.2740:FF:000001">
    <property type="entry name" value="D-lactate dehydrogenase mitochondrial"/>
    <property type="match status" value="1"/>
</dbReference>
<dbReference type="InterPro" id="IPR016164">
    <property type="entry name" value="FAD-linked_Oxase-like_C"/>
</dbReference>
<evidence type="ECO:0000256" key="2">
    <source>
        <dbReference type="ARBA" id="ARBA00008000"/>
    </source>
</evidence>
<sequence>MSLIRTEPSEDRPERAAHAGRPDAAAVLARLREVLPAHALLSRRGELTPYECDGLTAYRERPLLVALPETEAQVAAVLKACHAMGVPVVARGAGTGLSGGAMPHRDGVTLSLAKFSRILRLDAEAGLAVVQCGVRNLAISEAAAPHGLYYAPDPSSQIACTIGGNVAENSGGVHCLKYGLTLHNVLKVRGFTAEGEPVEFGGEAPDMPGLDLLSVVVGSEGMLAVITEVTVKLVPKPQLARCIMASFPTVEAAGDAVAAVIAAGIIPAGLEMMDKPMTAAVEDYVHAGYDLDAAAILLCESDGTPEEVEEEIGRMSAVLTRCGASRIEVSRDEAQRLRFWSGRKNAFPASGRISPDYMCMDSTIPRKRLADILRAIAEMERKYQLRCCNVFHAGDGNLHPLILFDAQDPDQLRRCELFGADILETSVAMGGTVTGEHGVGVEKLNSMCVQFSPAERETMLALKTAFDPAGLLNPGKVIPTLHRCAEYGRLHVRRGLLPFPELERF</sequence>
<dbReference type="GO" id="GO:0071949">
    <property type="term" value="F:FAD binding"/>
    <property type="evidence" value="ECO:0007669"/>
    <property type="project" value="InterPro"/>
</dbReference>
<dbReference type="RefSeq" id="WP_149502731.1">
    <property type="nucleotide sequence ID" value="NZ_CP035708.1"/>
</dbReference>
<dbReference type="Proteomes" id="UP001549111">
    <property type="component" value="Unassembled WGS sequence"/>
</dbReference>
<evidence type="ECO:0000256" key="3">
    <source>
        <dbReference type="ARBA" id="ARBA00022630"/>
    </source>
</evidence>
<proteinExistence type="inferred from homology"/>
<protein>
    <submittedName>
        <fullName evidence="9">FAD-binding protein</fullName>
    </submittedName>
    <submittedName>
        <fullName evidence="8">Glycolate oxidase</fullName>
        <ecNumber evidence="8">1.1.3.15</ecNumber>
    </submittedName>
</protein>
<evidence type="ECO:0000256" key="5">
    <source>
        <dbReference type="ARBA" id="ARBA00023002"/>
    </source>
</evidence>
<reference evidence="9 10" key="1">
    <citation type="submission" date="2019-02" db="EMBL/GenBank/DDBJ databases">
        <title>Complete Genome Sequence and Methylome Analysis of Sphaerotilus natans subsp. sulfidivorans D-507.</title>
        <authorList>
            <person name="Fomenkov A."/>
            <person name="Gridneva E."/>
            <person name="Smolyakov D."/>
            <person name="Dubinina G."/>
            <person name="Vincze T."/>
            <person name="Grabovich M."/>
            <person name="Roberts R.J."/>
        </authorList>
    </citation>
    <scope>NUCLEOTIDE SEQUENCE [LARGE SCALE GENOMIC DNA]</scope>
    <source>
        <strain evidence="9 10">D-507</strain>
    </source>
</reference>
<evidence type="ECO:0000313" key="9">
    <source>
        <dbReference type="EMBL" id="QEM99984.1"/>
    </source>
</evidence>
<reference evidence="8 11" key="2">
    <citation type="submission" date="2024-06" db="EMBL/GenBank/DDBJ databases">
        <title>Genomic Encyclopedia of Type Strains, Phase IV (KMG-IV): sequencing the most valuable type-strain genomes for metagenomic binning, comparative biology and taxonomic classification.</title>
        <authorList>
            <person name="Goeker M."/>
        </authorList>
    </citation>
    <scope>NUCLEOTIDE SEQUENCE [LARGE SCALE GENOMIC DNA]</scope>
    <source>
        <strain evidence="8 11">D-501</strain>
    </source>
</reference>
<dbReference type="InterPro" id="IPR006094">
    <property type="entry name" value="Oxid_FAD_bind_N"/>
</dbReference>
<dbReference type="KEGG" id="snn:EWH46_03785"/>
<evidence type="ECO:0000313" key="8">
    <source>
        <dbReference type="EMBL" id="MET3604869.1"/>
    </source>
</evidence>
<feature type="domain" description="FAD-binding PCMH-type" evidence="7">
    <location>
        <begin position="58"/>
        <end position="236"/>
    </location>
</feature>
<evidence type="ECO:0000256" key="1">
    <source>
        <dbReference type="ARBA" id="ARBA00001974"/>
    </source>
</evidence>
<dbReference type="AlphaFoldDB" id="A0A5C1PWE7"/>
<dbReference type="InterPro" id="IPR004113">
    <property type="entry name" value="FAD-bd_oxidored_4_C"/>
</dbReference>